<evidence type="ECO:0000256" key="8">
    <source>
        <dbReference type="PROSITE-ProRule" id="PRU01026"/>
    </source>
</evidence>
<evidence type="ECO:0000256" key="7">
    <source>
        <dbReference type="HAMAP-Rule" id="MF_00607"/>
    </source>
</evidence>
<dbReference type="GO" id="GO:0016740">
    <property type="term" value="F:transferase activity"/>
    <property type="evidence" value="ECO:0007669"/>
    <property type="project" value="UniProtKB-KW"/>
</dbReference>
<accession>A0ABM7YBE0</accession>
<evidence type="ECO:0000259" key="9">
    <source>
        <dbReference type="SMART" id="SM00650"/>
    </source>
</evidence>
<dbReference type="CDD" id="cd02440">
    <property type="entry name" value="AdoMet_MTases"/>
    <property type="match status" value="1"/>
</dbReference>
<comment type="function">
    <text evidence="7">Specifically dimethylates two adjacent adenosines in the loop of a conserved hairpin near the 3'-end of 16S rRNA in the 30S particle. May play a critical role in biogenesis of 30S subunits.</text>
</comment>
<comment type="similarity">
    <text evidence="7">Belongs to the class I-like SAM-binding methyltransferase superfamily. rRNA adenine N(6)-methyltransferase family. RsmA subfamily.</text>
</comment>
<dbReference type="PROSITE" id="PS01131">
    <property type="entry name" value="RRNA_A_DIMETH"/>
    <property type="match status" value="1"/>
</dbReference>
<dbReference type="Pfam" id="PF00398">
    <property type="entry name" value="RrnaAD"/>
    <property type="match status" value="1"/>
</dbReference>
<evidence type="ECO:0000256" key="4">
    <source>
        <dbReference type="ARBA" id="ARBA00022679"/>
    </source>
</evidence>
<evidence type="ECO:0000313" key="11">
    <source>
        <dbReference type="Proteomes" id="UP000831817"/>
    </source>
</evidence>
<keyword evidence="3 7" id="KW-0489">Methyltransferase</keyword>
<dbReference type="Gene3D" id="1.10.8.100">
    <property type="entry name" value="Ribosomal RNA adenine dimethylase-like, domain 2"/>
    <property type="match status" value="1"/>
</dbReference>
<evidence type="ECO:0000256" key="6">
    <source>
        <dbReference type="ARBA" id="ARBA00022884"/>
    </source>
</evidence>
<evidence type="ECO:0000256" key="1">
    <source>
        <dbReference type="ARBA" id="ARBA00022490"/>
    </source>
</evidence>
<keyword evidence="5 7" id="KW-0949">S-adenosyl-L-methionine</keyword>
<dbReference type="Proteomes" id="UP000831817">
    <property type="component" value="Chromosome"/>
</dbReference>
<keyword evidence="1 7" id="KW-0963">Cytoplasm</keyword>
<dbReference type="InterPro" id="IPR029063">
    <property type="entry name" value="SAM-dependent_MTases_sf"/>
</dbReference>
<keyword evidence="6 7" id="KW-0694">RNA-binding</keyword>
<dbReference type="SMART" id="SM00650">
    <property type="entry name" value="rADc"/>
    <property type="match status" value="1"/>
</dbReference>
<keyword evidence="4 7" id="KW-0808">Transferase</keyword>
<dbReference type="EC" id="2.1.1.-" evidence="7"/>
<dbReference type="PANTHER" id="PTHR11727">
    <property type="entry name" value="DIMETHYLADENOSINE TRANSFERASE"/>
    <property type="match status" value="1"/>
</dbReference>
<keyword evidence="11" id="KW-1185">Reference proteome</keyword>
<dbReference type="GeneID" id="71964611"/>
<dbReference type="InterPro" id="IPR023165">
    <property type="entry name" value="rRNA_Ade_diMease-like_C"/>
</dbReference>
<dbReference type="RefSeq" id="WP_248564614.1">
    <property type="nucleotide sequence ID" value="NZ_AP025698.1"/>
</dbReference>
<dbReference type="PROSITE" id="PS51689">
    <property type="entry name" value="SAM_RNA_A_N6_MT"/>
    <property type="match status" value="1"/>
</dbReference>
<dbReference type="InterPro" id="IPR020596">
    <property type="entry name" value="rRNA_Ade_Mease_Trfase_CS"/>
</dbReference>
<dbReference type="HAMAP" id="MF_00607">
    <property type="entry name" value="16SrRNA_methyltr_A"/>
    <property type="match status" value="1"/>
</dbReference>
<feature type="domain" description="Ribosomal RNA adenine methylase transferase N-terminal" evidence="9">
    <location>
        <begin position="33"/>
        <end position="197"/>
    </location>
</feature>
<dbReference type="PANTHER" id="PTHR11727:SF7">
    <property type="entry name" value="DIMETHYLADENOSINE TRANSFERASE-RELATED"/>
    <property type="match status" value="1"/>
</dbReference>
<feature type="binding site" evidence="7 8">
    <location>
        <position position="74"/>
    </location>
    <ligand>
        <name>S-adenosyl-L-methionine</name>
        <dbReference type="ChEBI" id="CHEBI:59789"/>
    </ligand>
</feature>
<feature type="binding site" evidence="7 8">
    <location>
        <position position="99"/>
    </location>
    <ligand>
        <name>S-adenosyl-L-methionine</name>
        <dbReference type="ChEBI" id="CHEBI:59789"/>
    </ligand>
</feature>
<dbReference type="SUPFAM" id="SSF53335">
    <property type="entry name" value="S-adenosyl-L-methionine-dependent methyltransferases"/>
    <property type="match status" value="1"/>
</dbReference>
<keyword evidence="2 7" id="KW-0698">rRNA processing</keyword>
<feature type="binding site" evidence="7 8">
    <location>
        <position position="53"/>
    </location>
    <ligand>
        <name>S-adenosyl-L-methionine</name>
        <dbReference type="ChEBI" id="CHEBI:59789"/>
    </ligand>
</feature>
<name>A0ABM7YBE0_9EURY</name>
<dbReference type="InterPro" id="IPR020598">
    <property type="entry name" value="rRNA_Ade_methylase_Trfase_N"/>
</dbReference>
<sequence length="271" mass="31205">MKNLATETKKILKDYNIRLNKRLGQHYLIDDSKRQKILSYADLKDDDTILEIGPGIGTLTIPLASRAGKVIAIEKDKRIATILKDRLKDYENVELIIGDALKIDFPYFNKIVSNLPYKISSPITFKLLEYDFDFGILMYQREFAERMIAKPGTKDYSRLSVALYFMADIEILDYVPRSAFLPPPKVDSVILKLTPKGKINGIFERTCRALFQHKRKKARNALIESFHEISADADPRKIVELIDPRLLEKRVFTLTAEEILKISNELKRVIS</sequence>
<organism evidence="10 11">
    <name type="scientific">Methanothermobacter tenebrarum</name>
    <dbReference type="NCBI Taxonomy" id="680118"/>
    <lineage>
        <taxon>Archaea</taxon>
        <taxon>Methanobacteriati</taxon>
        <taxon>Methanobacteriota</taxon>
        <taxon>Methanomada group</taxon>
        <taxon>Methanobacteria</taxon>
        <taxon>Methanobacteriales</taxon>
        <taxon>Methanobacteriaceae</taxon>
        <taxon>Methanothermobacter</taxon>
    </lineage>
</organism>
<dbReference type="Gene3D" id="3.40.50.150">
    <property type="entry name" value="Vaccinia Virus protein VP39"/>
    <property type="match status" value="1"/>
</dbReference>
<dbReference type="InterPro" id="IPR011530">
    <property type="entry name" value="rRNA_adenine_dimethylase"/>
</dbReference>
<dbReference type="InterPro" id="IPR001737">
    <property type="entry name" value="KsgA/Erm"/>
</dbReference>
<feature type="binding site" evidence="7 8">
    <location>
        <position position="28"/>
    </location>
    <ligand>
        <name>S-adenosyl-L-methionine</name>
        <dbReference type="ChEBI" id="CHEBI:59789"/>
    </ligand>
</feature>
<feature type="binding site" evidence="7 8">
    <location>
        <position position="26"/>
    </location>
    <ligand>
        <name>S-adenosyl-L-methionine</name>
        <dbReference type="ChEBI" id="CHEBI:59789"/>
    </ligand>
</feature>
<gene>
    <name evidence="7" type="primary">rsmA</name>
    <name evidence="7" type="synonym">ksgA</name>
    <name evidence="10" type="ORF">MTTB_01160</name>
</gene>
<feature type="binding site" evidence="7 8">
    <location>
        <position position="114"/>
    </location>
    <ligand>
        <name>S-adenosyl-L-methionine</name>
        <dbReference type="ChEBI" id="CHEBI:59789"/>
    </ligand>
</feature>
<evidence type="ECO:0000256" key="3">
    <source>
        <dbReference type="ARBA" id="ARBA00022603"/>
    </source>
</evidence>
<dbReference type="NCBIfam" id="TIGR00755">
    <property type="entry name" value="ksgA"/>
    <property type="match status" value="1"/>
</dbReference>
<evidence type="ECO:0000256" key="5">
    <source>
        <dbReference type="ARBA" id="ARBA00022691"/>
    </source>
</evidence>
<evidence type="ECO:0000256" key="2">
    <source>
        <dbReference type="ARBA" id="ARBA00022552"/>
    </source>
</evidence>
<proteinExistence type="inferred from homology"/>
<comment type="subcellular location">
    <subcellularLocation>
        <location evidence="7">Cytoplasm</location>
    </subcellularLocation>
</comment>
<reference evidence="10 11" key="1">
    <citation type="submission" date="2022-04" db="EMBL/GenBank/DDBJ databases">
        <title>Complete genome of Methanothermobacter tenebrarum strain RMAS.</title>
        <authorList>
            <person name="Nakamura K."/>
            <person name="Oshima K."/>
            <person name="Hattori M."/>
            <person name="Kamagata Y."/>
            <person name="Takamizawa K."/>
        </authorList>
    </citation>
    <scope>NUCLEOTIDE SEQUENCE [LARGE SCALE GENOMIC DNA]</scope>
    <source>
        <strain evidence="10 11">RMAS</strain>
    </source>
</reference>
<evidence type="ECO:0000313" key="10">
    <source>
        <dbReference type="EMBL" id="BDH78737.1"/>
    </source>
</evidence>
<dbReference type="EMBL" id="AP025698">
    <property type="protein sequence ID" value="BDH78737.1"/>
    <property type="molecule type" value="Genomic_DNA"/>
</dbReference>
<protein>
    <recommendedName>
        <fullName evidence="7">Probable ribosomal RNA small subunit methyltransferase A</fullName>
        <ecNumber evidence="7">2.1.1.-</ecNumber>
    </recommendedName>
    <alternativeName>
        <fullName evidence="7">16S rRNA dimethyladenosine transferase</fullName>
    </alternativeName>
    <alternativeName>
        <fullName evidence="7">16S rRNA dimethylase</fullName>
    </alternativeName>
    <alternativeName>
        <fullName evidence="7">S-adenosylmethionine-6-N',N'-adenosyl(rRNA) dimethyltransferase</fullName>
    </alternativeName>
</protein>